<gene>
    <name evidence="2" type="ORF">D9757_007343</name>
</gene>
<proteinExistence type="predicted"/>
<comment type="caution">
    <text evidence="2">The sequence shown here is derived from an EMBL/GenBank/DDBJ whole genome shotgun (WGS) entry which is preliminary data.</text>
</comment>
<dbReference type="PANTHER" id="PTHR31806:SF1">
    <property type="entry name" value="PURINE-CYTOSINE PERMEASE FCY2-RELATED"/>
    <property type="match status" value="1"/>
</dbReference>
<dbReference type="GO" id="GO:0005886">
    <property type="term" value="C:plasma membrane"/>
    <property type="evidence" value="ECO:0007669"/>
    <property type="project" value="TreeGrafter"/>
</dbReference>
<dbReference type="Proteomes" id="UP000518752">
    <property type="component" value="Unassembled WGS sequence"/>
</dbReference>
<dbReference type="OrthoDB" id="2116389at2759"/>
<protein>
    <submittedName>
        <fullName evidence="2">Uncharacterized protein</fullName>
    </submittedName>
</protein>
<name>A0A8H5M6U1_9AGAR</name>
<dbReference type="AlphaFoldDB" id="A0A8H5M6U1"/>
<dbReference type="EMBL" id="JAACJN010000050">
    <property type="protein sequence ID" value="KAF5382824.1"/>
    <property type="molecule type" value="Genomic_DNA"/>
</dbReference>
<evidence type="ECO:0000313" key="2">
    <source>
        <dbReference type="EMBL" id="KAF5382824.1"/>
    </source>
</evidence>
<dbReference type="InterPro" id="IPR026030">
    <property type="entry name" value="Pur-cyt_permease_Fcy2/21/22"/>
</dbReference>
<dbReference type="GO" id="GO:0022857">
    <property type="term" value="F:transmembrane transporter activity"/>
    <property type="evidence" value="ECO:0007669"/>
    <property type="project" value="InterPro"/>
</dbReference>
<dbReference type="PANTHER" id="PTHR31806">
    <property type="entry name" value="PURINE-CYTOSINE PERMEASE FCY2-RELATED"/>
    <property type="match status" value="1"/>
</dbReference>
<keyword evidence="3" id="KW-1185">Reference proteome</keyword>
<reference evidence="2 3" key="1">
    <citation type="journal article" date="2020" name="ISME J.">
        <title>Uncovering the hidden diversity of litter-decomposition mechanisms in mushroom-forming fungi.</title>
        <authorList>
            <person name="Floudas D."/>
            <person name="Bentzer J."/>
            <person name="Ahren D."/>
            <person name="Johansson T."/>
            <person name="Persson P."/>
            <person name="Tunlid A."/>
        </authorList>
    </citation>
    <scope>NUCLEOTIDE SEQUENCE [LARGE SCALE GENOMIC DNA]</scope>
    <source>
        <strain evidence="2 3">CBS 406.79</strain>
    </source>
</reference>
<dbReference type="GO" id="GO:0000329">
    <property type="term" value="C:fungal-type vacuole membrane"/>
    <property type="evidence" value="ECO:0007669"/>
    <property type="project" value="TreeGrafter"/>
</dbReference>
<sequence length="49" mass="5644">MAQVWYIGVIGRLIGDPEFGGDIGFELAFAFTAVTYPPLRYLEKKWWGY</sequence>
<evidence type="ECO:0000313" key="3">
    <source>
        <dbReference type="Proteomes" id="UP000518752"/>
    </source>
</evidence>
<keyword evidence="1" id="KW-0813">Transport</keyword>
<evidence type="ECO:0000256" key="1">
    <source>
        <dbReference type="ARBA" id="ARBA00022448"/>
    </source>
</evidence>
<accession>A0A8H5M6U1</accession>
<organism evidence="2 3">
    <name type="scientific">Collybiopsis confluens</name>
    <dbReference type="NCBI Taxonomy" id="2823264"/>
    <lineage>
        <taxon>Eukaryota</taxon>
        <taxon>Fungi</taxon>
        <taxon>Dikarya</taxon>
        <taxon>Basidiomycota</taxon>
        <taxon>Agaricomycotina</taxon>
        <taxon>Agaricomycetes</taxon>
        <taxon>Agaricomycetidae</taxon>
        <taxon>Agaricales</taxon>
        <taxon>Marasmiineae</taxon>
        <taxon>Omphalotaceae</taxon>
        <taxon>Collybiopsis</taxon>
    </lineage>
</organism>